<dbReference type="GO" id="GO:0005742">
    <property type="term" value="C:mitochondrial outer membrane translocase complex"/>
    <property type="evidence" value="ECO:0007669"/>
    <property type="project" value="EnsemblFungi"/>
</dbReference>
<dbReference type="STRING" id="1344418.A0A1D2VAG0"/>
<dbReference type="GO" id="GO:0015288">
    <property type="term" value="F:porin activity"/>
    <property type="evidence" value="ECO:0007669"/>
    <property type="project" value="UniProtKB-KW"/>
</dbReference>
<evidence type="ECO:0000256" key="9">
    <source>
        <dbReference type="ARBA" id="ARBA00023114"/>
    </source>
</evidence>
<dbReference type="Pfam" id="PF01459">
    <property type="entry name" value="Porin_3"/>
    <property type="match status" value="1"/>
</dbReference>
<dbReference type="GO" id="GO:0006811">
    <property type="term" value="P:monoatomic ion transport"/>
    <property type="evidence" value="ECO:0007669"/>
    <property type="project" value="UniProtKB-KW"/>
</dbReference>
<keyword evidence="8" id="KW-0406">Ion transport</keyword>
<evidence type="ECO:0000256" key="6">
    <source>
        <dbReference type="ARBA" id="ARBA00022787"/>
    </source>
</evidence>
<dbReference type="PANTHER" id="PTHR10802">
    <property type="entry name" value="MITOCHONDRIAL IMPORT RECEPTOR SUBUNIT TOM40"/>
    <property type="match status" value="1"/>
</dbReference>
<evidence type="ECO:0000256" key="10">
    <source>
        <dbReference type="ARBA" id="ARBA00023128"/>
    </source>
</evidence>
<evidence type="ECO:0000256" key="7">
    <source>
        <dbReference type="ARBA" id="ARBA00022927"/>
    </source>
</evidence>
<dbReference type="GO" id="GO:0046930">
    <property type="term" value="C:pore complex"/>
    <property type="evidence" value="ECO:0007669"/>
    <property type="project" value="UniProtKB-KW"/>
</dbReference>
<evidence type="ECO:0000256" key="1">
    <source>
        <dbReference type="ARBA" id="ARBA00004374"/>
    </source>
</evidence>
<dbReference type="EMBL" id="KV454490">
    <property type="protein sequence ID" value="ODV58644.1"/>
    <property type="molecule type" value="Genomic_DNA"/>
</dbReference>
<dbReference type="OrthoDB" id="19656at2759"/>
<protein>
    <recommendedName>
        <fullName evidence="13">Translocase of outer membrane 40 kDa subunit</fullName>
    </recommendedName>
</protein>
<keyword evidence="11" id="KW-0472">Membrane</keyword>
<proteinExistence type="inferred from homology"/>
<evidence type="ECO:0000313" key="14">
    <source>
        <dbReference type="EMBL" id="ODV58644.1"/>
    </source>
</evidence>
<dbReference type="GO" id="GO:0030150">
    <property type="term" value="P:protein import into mitochondrial matrix"/>
    <property type="evidence" value="ECO:0007669"/>
    <property type="project" value="EnsemblFungi"/>
</dbReference>
<evidence type="ECO:0000256" key="2">
    <source>
        <dbReference type="ARBA" id="ARBA00010510"/>
    </source>
</evidence>
<organism evidence="14 15">
    <name type="scientific">Ascoidea rubescens DSM 1968</name>
    <dbReference type="NCBI Taxonomy" id="1344418"/>
    <lineage>
        <taxon>Eukaryota</taxon>
        <taxon>Fungi</taxon>
        <taxon>Dikarya</taxon>
        <taxon>Ascomycota</taxon>
        <taxon>Saccharomycotina</taxon>
        <taxon>Saccharomycetes</taxon>
        <taxon>Ascoideaceae</taxon>
        <taxon>Ascoidea</taxon>
    </lineage>
</organism>
<dbReference type="GO" id="GO:0045040">
    <property type="term" value="P:protein insertion into mitochondrial outer membrane"/>
    <property type="evidence" value="ECO:0007669"/>
    <property type="project" value="EnsemblFungi"/>
</dbReference>
<keyword evidence="5" id="KW-0812">Transmembrane</keyword>
<comment type="function">
    <text evidence="12">Channel-forming protein essential for import of protein precursors into mitochondria.</text>
</comment>
<name>A0A1D2VAG0_9ASCO</name>
<keyword evidence="9" id="KW-0626">Porin</keyword>
<dbReference type="FunCoup" id="A0A1D2VAG0">
    <property type="interactions" value="833"/>
</dbReference>
<evidence type="ECO:0000313" key="15">
    <source>
        <dbReference type="Proteomes" id="UP000095038"/>
    </source>
</evidence>
<gene>
    <name evidence="14" type="ORF">ASCRUDRAFT_77658</name>
</gene>
<evidence type="ECO:0000256" key="8">
    <source>
        <dbReference type="ARBA" id="ARBA00023065"/>
    </source>
</evidence>
<evidence type="ECO:0000256" key="5">
    <source>
        <dbReference type="ARBA" id="ARBA00022692"/>
    </source>
</evidence>
<sequence length="384" mass="42033">MSAQLPLGDISKLAIPTLPGMQPPKPQPGFWSSNPVFSYLNDVYSSVSEHRRSLGLNNPGTVEDLSREVSRDVLLGQYFFTGLRADLTKNFSTNPYFQITHSLSIGSQMMPPYAFTSLYATDDLVAQGTLDNNFALNGRVHYAWSKNNISKINSHIAKGQPAMVQLEQDYQGHDFSFNIKSLNPSFLDNGEFSGDVYASLLQSISKKLSIGIEAAYSRQAQYPPDAAISYLARYNADKWIASAQIKAQGSVVASFYRKVAENVSAGIETQILASMRPITDPMLGQTIGVEPVMEGVTTIGAKYEFRQSVFRGQIDSDGKVSCCLEKKILPTVSVLFSGELDHLKSTSRLGLGLQFETAGSEEMILRQQGLDANGNPLTLEQAAM</sequence>
<keyword evidence="6" id="KW-1000">Mitochondrion outer membrane</keyword>
<dbReference type="AlphaFoldDB" id="A0A1D2VAG0"/>
<dbReference type="InParanoid" id="A0A1D2VAG0"/>
<evidence type="ECO:0000256" key="3">
    <source>
        <dbReference type="ARBA" id="ARBA00022448"/>
    </source>
</evidence>
<keyword evidence="7" id="KW-0653">Protein transport</keyword>
<comment type="subcellular location">
    <subcellularLocation>
        <location evidence="1">Mitochondrion outer membrane</location>
        <topology evidence="1">Multi-pass membrane protein</topology>
    </subcellularLocation>
</comment>
<dbReference type="Proteomes" id="UP000095038">
    <property type="component" value="Unassembled WGS sequence"/>
</dbReference>
<dbReference type="Gene3D" id="2.40.160.10">
    <property type="entry name" value="Porin"/>
    <property type="match status" value="1"/>
</dbReference>
<keyword evidence="4" id="KW-1134">Transmembrane beta strand</keyword>
<dbReference type="FunFam" id="2.40.160.10:FF:000009">
    <property type="entry name" value="Mitochondrial import receptor subunit TOM40"/>
    <property type="match status" value="1"/>
</dbReference>
<keyword evidence="15" id="KW-1185">Reference proteome</keyword>
<dbReference type="InterPro" id="IPR023614">
    <property type="entry name" value="Porin_dom_sf"/>
</dbReference>
<comment type="similarity">
    <text evidence="2">Belongs to the Tom40 family.</text>
</comment>
<dbReference type="GeneID" id="30967588"/>
<accession>A0A1D2VAG0</accession>
<keyword evidence="3" id="KW-0813">Transport</keyword>
<evidence type="ECO:0000256" key="13">
    <source>
        <dbReference type="ARBA" id="ARBA00078731"/>
    </source>
</evidence>
<dbReference type="InterPro" id="IPR027246">
    <property type="entry name" value="Porin_Euk/Tom40"/>
</dbReference>
<evidence type="ECO:0000256" key="12">
    <source>
        <dbReference type="ARBA" id="ARBA00053390"/>
    </source>
</evidence>
<evidence type="ECO:0000256" key="4">
    <source>
        <dbReference type="ARBA" id="ARBA00022452"/>
    </source>
</evidence>
<evidence type="ECO:0000256" key="11">
    <source>
        <dbReference type="ARBA" id="ARBA00023136"/>
    </source>
</evidence>
<dbReference type="RefSeq" id="XP_020044951.1">
    <property type="nucleotide sequence ID" value="XM_020193952.1"/>
</dbReference>
<reference evidence="15" key="1">
    <citation type="submission" date="2016-05" db="EMBL/GenBank/DDBJ databases">
        <title>Comparative genomics of biotechnologically important yeasts.</title>
        <authorList>
            <consortium name="DOE Joint Genome Institute"/>
            <person name="Riley R."/>
            <person name="Haridas S."/>
            <person name="Wolfe K.H."/>
            <person name="Lopes M.R."/>
            <person name="Hittinger C.T."/>
            <person name="Goker M."/>
            <person name="Salamov A."/>
            <person name="Wisecaver J."/>
            <person name="Long T.M."/>
            <person name="Aerts A.L."/>
            <person name="Barry K."/>
            <person name="Choi C."/>
            <person name="Clum A."/>
            <person name="Coughlan A.Y."/>
            <person name="Deshpande S."/>
            <person name="Douglass A.P."/>
            <person name="Hanson S.J."/>
            <person name="Klenk H.-P."/>
            <person name="Labutti K."/>
            <person name="Lapidus A."/>
            <person name="Lindquist E."/>
            <person name="Lipzen A."/>
            <person name="Meier-Kolthoff J.P."/>
            <person name="Ohm R.A."/>
            <person name="Otillar R.P."/>
            <person name="Pangilinan J."/>
            <person name="Peng Y."/>
            <person name="Rokas A."/>
            <person name="Rosa C.A."/>
            <person name="Scheuner C."/>
            <person name="Sibirny A.A."/>
            <person name="Slot J.C."/>
            <person name="Stielow J.B."/>
            <person name="Sun H."/>
            <person name="Kurtzman C.P."/>
            <person name="Blackwell M."/>
            <person name="Grigoriev I.V."/>
            <person name="Jeffries T.W."/>
        </authorList>
    </citation>
    <scope>NUCLEOTIDE SEQUENCE [LARGE SCALE GENOMIC DNA]</scope>
    <source>
        <strain evidence="15">DSM 1968</strain>
    </source>
</reference>
<keyword evidence="10" id="KW-0496">Mitochondrion</keyword>
<dbReference type="GO" id="GO:0008320">
    <property type="term" value="F:protein transmembrane transporter activity"/>
    <property type="evidence" value="ECO:0007669"/>
    <property type="project" value="EnsemblFungi"/>
</dbReference>
<dbReference type="CDD" id="cd07305">
    <property type="entry name" value="Porin3_Tom40"/>
    <property type="match status" value="1"/>
</dbReference>
<dbReference type="InterPro" id="IPR037930">
    <property type="entry name" value="Tom40"/>
</dbReference>